<feature type="transmembrane region" description="Helical" evidence="2">
    <location>
        <begin position="303"/>
        <end position="321"/>
    </location>
</feature>
<dbReference type="PANTHER" id="PTHR24128:SF24">
    <property type="entry name" value="ANKYRIN REPEAT PROTEIN"/>
    <property type="match status" value="1"/>
</dbReference>
<feature type="transmembrane region" description="Helical" evidence="2">
    <location>
        <begin position="347"/>
        <end position="371"/>
    </location>
</feature>
<dbReference type="InterPro" id="IPR002110">
    <property type="entry name" value="Ankyrin_rpt"/>
</dbReference>
<comment type="caution">
    <text evidence="5">The sequence shown here is derived from an EMBL/GenBank/DDBJ whole genome shotgun (WGS) entry which is preliminary data.</text>
</comment>
<keyword evidence="2" id="KW-1133">Transmembrane helix</keyword>
<dbReference type="InterPro" id="IPR026961">
    <property type="entry name" value="PGG_dom"/>
</dbReference>
<keyword evidence="3" id="KW-0732">Signal</keyword>
<feature type="domain" description="PGG" evidence="4">
    <location>
        <begin position="299"/>
        <end position="366"/>
    </location>
</feature>
<feature type="signal peptide" evidence="3">
    <location>
        <begin position="1"/>
        <end position="23"/>
    </location>
</feature>
<dbReference type="Pfam" id="PF13962">
    <property type="entry name" value="PGG"/>
    <property type="match status" value="1"/>
</dbReference>
<proteinExistence type="predicted"/>
<reference evidence="5" key="1">
    <citation type="journal article" date="2021" name="Front. Plant Sci.">
        <title>Chromosome-Scale Genome Assembly for Chinese Sour Jujube and Insights Into Its Genome Evolution and Domestication Signature.</title>
        <authorList>
            <person name="Shen L.-Y."/>
            <person name="Luo H."/>
            <person name="Wang X.-L."/>
            <person name="Wang X.-M."/>
            <person name="Qiu X.-J."/>
            <person name="Liu H."/>
            <person name="Zhou S.-S."/>
            <person name="Jia K.-H."/>
            <person name="Nie S."/>
            <person name="Bao Y.-T."/>
            <person name="Zhang R.-G."/>
            <person name="Yun Q.-Z."/>
            <person name="Chai Y.-H."/>
            <person name="Lu J.-Y."/>
            <person name="Li Y."/>
            <person name="Zhao S.-W."/>
            <person name="Mao J.-F."/>
            <person name="Jia S.-G."/>
            <person name="Mao Y.-M."/>
        </authorList>
    </citation>
    <scope>NUCLEOTIDE SEQUENCE</scope>
    <source>
        <strain evidence="5">AT0</strain>
        <tissue evidence="5">Leaf</tissue>
    </source>
</reference>
<organism evidence="5 6">
    <name type="scientific">Ziziphus jujuba var. spinosa</name>
    <dbReference type="NCBI Taxonomy" id="714518"/>
    <lineage>
        <taxon>Eukaryota</taxon>
        <taxon>Viridiplantae</taxon>
        <taxon>Streptophyta</taxon>
        <taxon>Embryophyta</taxon>
        <taxon>Tracheophyta</taxon>
        <taxon>Spermatophyta</taxon>
        <taxon>Magnoliopsida</taxon>
        <taxon>eudicotyledons</taxon>
        <taxon>Gunneridae</taxon>
        <taxon>Pentapetalae</taxon>
        <taxon>rosids</taxon>
        <taxon>fabids</taxon>
        <taxon>Rosales</taxon>
        <taxon>Rhamnaceae</taxon>
        <taxon>Paliureae</taxon>
        <taxon>Ziziphus</taxon>
    </lineage>
</organism>
<evidence type="ECO:0000313" key="6">
    <source>
        <dbReference type="Proteomes" id="UP000813462"/>
    </source>
</evidence>
<evidence type="ECO:0000256" key="1">
    <source>
        <dbReference type="SAM" id="Coils"/>
    </source>
</evidence>
<accession>A0A978UHV1</accession>
<evidence type="ECO:0000313" key="5">
    <source>
        <dbReference type="EMBL" id="KAH7514382.1"/>
    </source>
</evidence>
<feature type="coiled-coil region" evidence="1">
    <location>
        <begin position="21"/>
        <end position="55"/>
    </location>
</feature>
<keyword evidence="2" id="KW-0812">Transmembrane</keyword>
<dbReference type="Proteomes" id="UP000813462">
    <property type="component" value="Unassembled WGS sequence"/>
</dbReference>
<keyword evidence="2" id="KW-0472">Membrane</keyword>
<dbReference type="InterPro" id="IPR036770">
    <property type="entry name" value="Ankyrin_rpt-contain_sf"/>
</dbReference>
<dbReference type="EMBL" id="JAEACU010000011">
    <property type="protein sequence ID" value="KAH7514382.1"/>
    <property type="molecule type" value="Genomic_DNA"/>
</dbReference>
<evidence type="ECO:0000256" key="3">
    <source>
        <dbReference type="SAM" id="SignalP"/>
    </source>
</evidence>
<dbReference type="AlphaFoldDB" id="A0A978UHV1"/>
<name>A0A978UHV1_ZIZJJ</name>
<gene>
    <name evidence="5" type="ORF">FEM48_Zijuj11G0083900</name>
</gene>
<evidence type="ECO:0000259" key="4">
    <source>
        <dbReference type="Pfam" id="PF13962"/>
    </source>
</evidence>
<dbReference type="Pfam" id="PF12796">
    <property type="entry name" value="Ank_2"/>
    <property type="match status" value="1"/>
</dbReference>
<protein>
    <recommendedName>
        <fullName evidence="4">PGG domain-containing protein</fullName>
    </recommendedName>
</protein>
<dbReference type="Gene3D" id="1.25.40.20">
    <property type="entry name" value="Ankyrin repeat-containing domain"/>
    <property type="match status" value="1"/>
</dbReference>
<sequence>MSTFFFLFHFLCGIMFSPNRMEGTLNNAEAAQREYESVEDINDRKMKEMKAAAEEGRDEDIAKLIGDDPYVLERFDRVPYINTPLHIAAKHGHTPLPWDEVDRDLIPCEGRKRTVFLHYLAQEGNIDLLKMFLKASPKSFQDMTTRRETVLHVTLKNGKLDAFTSWLDTFNESSMRALQHRNRDLERKDYEGNTILHIAVQKNISEVNFIEFSSGRTANRSCGVDINTKNTENLTAVDILDDMQVDNSEVRKMLNAAGALKASNLTIPVAFTADSLKCIPFFKERLITSIIRFKRDRPHDTRNALLVITVLIATVICQGSLTPPGGVWQDSNSSTPQVHQAVSPSPVISVVIITISVALPLTVFMLGYWFFDRVAKTLKRIIISQHDIDGSTADSLNNSTNGHCSLHQFSNAALVLCSQHVTAFFLNIHLQFLKISLSFGSRVSL</sequence>
<feature type="chain" id="PRO_5037699903" description="PGG domain-containing protein" evidence="3">
    <location>
        <begin position="24"/>
        <end position="445"/>
    </location>
</feature>
<dbReference type="PANTHER" id="PTHR24128">
    <property type="entry name" value="HOMEOBOX PROTEIN WARIAI"/>
    <property type="match status" value="1"/>
</dbReference>
<keyword evidence="1" id="KW-0175">Coiled coil</keyword>
<dbReference type="SUPFAM" id="SSF48403">
    <property type="entry name" value="Ankyrin repeat"/>
    <property type="match status" value="1"/>
</dbReference>
<evidence type="ECO:0000256" key="2">
    <source>
        <dbReference type="SAM" id="Phobius"/>
    </source>
</evidence>